<organism evidence="1 2">
    <name type="scientific">Smallanthus sonchifolius</name>
    <dbReference type="NCBI Taxonomy" id="185202"/>
    <lineage>
        <taxon>Eukaryota</taxon>
        <taxon>Viridiplantae</taxon>
        <taxon>Streptophyta</taxon>
        <taxon>Embryophyta</taxon>
        <taxon>Tracheophyta</taxon>
        <taxon>Spermatophyta</taxon>
        <taxon>Magnoliopsida</taxon>
        <taxon>eudicotyledons</taxon>
        <taxon>Gunneridae</taxon>
        <taxon>Pentapetalae</taxon>
        <taxon>asterids</taxon>
        <taxon>campanulids</taxon>
        <taxon>Asterales</taxon>
        <taxon>Asteraceae</taxon>
        <taxon>Asteroideae</taxon>
        <taxon>Heliantheae alliance</taxon>
        <taxon>Millerieae</taxon>
        <taxon>Smallanthus</taxon>
    </lineage>
</organism>
<protein>
    <submittedName>
        <fullName evidence="1">Uncharacterized protein</fullName>
    </submittedName>
</protein>
<dbReference type="EMBL" id="CM042019">
    <property type="protein sequence ID" value="KAI3824905.1"/>
    <property type="molecule type" value="Genomic_DNA"/>
</dbReference>
<evidence type="ECO:0000313" key="1">
    <source>
        <dbReference type="EMBL" id="KAI3824905.1"/>
    </source>
</evidence>
<gene>
    <name evidence="1" type="ORF">L1987_06378</name>
</gene>
<dbReference type="Proteomes" id="UP001056120">
    <property type="component" value="Linkage Group LG02"/>
</dbReference>
<sequence length="86" mass="9484">MAAVDEKISLAVKHSQVGTSESNNDKEVDSDDVGETLANEENEAVYPKFISMEQKEIASINEYDVAECNWLNSSELTAILYLISQA</sequence>
<evidence type="ECO:0000313" key="2">
    <source>
        <dbReference type="Proteomes" id="UP001056120"/>
    </source>
</evidence>
<keyword evidence="2" id="KW-1185">Reference proteome</keyword>
<reference evidence="1 2" key="2">
    <citation type="journal article" date="2022" name="Mol. Ecol. Resour.">
        <title>The genomes of chicory, endive, great burdock and yacon provide insights into Asteraceae paleo-polyploidization history and plant inulin production.</title>
        <authorList>
            <person name="Fan W."/>
            <person name="Wang S."/>
            <person name="Wang H."/>
            <person name="Wang A."/>
            <person name="Jiang F."/>
            <person name="Liu H."/>
            <person name="Zhao H."/>
            <person name="Xu D."/>
            <person name="Zhang Y."/>
        </authorList>
    </citation>
    <scope>NUCLEOTIDE SEQUENCE [LARGE SCALE GENOMIC DNA]</scope>
    <source>
        <strain evidence="2">cv. Yunnan</strain>
        <tissue evidence="1">Leaves</tissue>
    </source>
</reference>
<accession>A0ACB9JY53</accession>
<reference evidence="2" key="1">
    <citation type="journal article" date="2022" name="Mol. Ecol. Resour.">
        <title>The genomes of chicory, endive, great burdock and yacon provide insights into Asteraceae palaeo-polyploidization history and plant inulin production.</title>
        <authorList>
            <person name="Fan W."/>
            <person name="Wang S."/>
            <person name="Wang H."/>
            <person name="Wang A."/>
            <person name="Jiang F."/>
            <person name="Liu H."/>
            <person name="Zhao H."/>
            <person name="Xu D."/>
            <person name="Zhang Y."/>
        </authorList>
    </citation>
    <scope>NUCLEOTIDE SEQUENCE [LARGE SCALE GENOMIC DNA]</scope>
    <source>
        <strain evidence="2">cv. Yunnan</strain>
    </source>
</reference>
<name>A0ACB9JY53_9ASTR</name>
<proteinExistence type="predicted"/>
<comment type="caution">
    <text evidence="1">The sequence shown here is derived from an EMBL/GenBank/DDBJ whole genome shotgun (WGS) entry which is preliminary data.</text>
</comment>